<dbReference type="InterPro" id="IPR007159">
    <property type="entry name" value="SpoVT-AbrB_dom"/>
</dbReference>
<organism evidence="9 10">
    <name type="scientific">Desulforhabdus amnigena</name>
    <dbReference type="NCBI Taxonomy" id="40218"/>
    <lineage>
        <taxon>Bacteria</taxon>
        <taxon>Pseudomonadati</taxon>
        <taxon>Thermodesulfobacteriota</taxon>
        <taxon>Syntrophobacteria</taxon>
        <taxon>Syntrophobacterales</taxon>
        <taxon>Syntrophobacteraceae</taxon>
        <taxon>Desulforhabdus</taxon>
    </lineage>
</organism>
<feature type="domain" description="SpoVT-AbrB" evidence="8">
    <location>
        <begin position="12"/>
        <end position="57"/>
    </location>
</feature>
<comment type="caution">
    <text evidence="9">The sequence shown here is derived from an EMBL/GenBank/DDBJ whole genome shotgun (WGS) entry which is preliminary data.</text>
</comment>
<dbReference type="Pfam" id="PF02381">
    <property type="entry name" value="MraZ"/>
    <property type="match status" value="2"/>
</dbReference>
<evidence type="ECO:0000256" key="3">
    <source>
        <dbReference type="ARBA" id="ARBA00022737"/>
    </source>
</evidence>
<dbReference type="PANTHER" id="PTHR34701:SF1">
    <property type="entry name" value="TRANSCRIPTIONAL REGULATOR MRAZ"/>
    <property type="match status" value="1"/>
</dbReference>
<dbReference type="CDD" id="cd16320">
    <property type="entry name" value="MraZ_N"/>
    <property type="match status" value="1"/>
</dbReference>
<accession>A0A9W6FW48</accession>
<evidence type="ECO:0000256" key="7">
    <source>
        <dbReference type="HAMAP-Rule" id="MF_01008"/>
    </source>
</evidence>
<dbReference type="InterPro" id="IPR035644">
    <property type="entry name" value="MraZ_C"/>
</dbReference>
<dbReference type="Proteomes" id="UP001144372">
    <property type="component" value="Unassembled WGS sequence"/>
</dbReference>
<dbReference type="NCBIfam" id="TIGR00242">
    <property type="entry name" value="division/cell wall cluster transcriptional repressor MraZ"/>
    <property type="match status" value="1"/>
</dbReference>
<dbReference type="SUPFAM" id="SSF89447">
    <property type="entry name" value="AbrB/MazE/MraZ-like"/>
    <property type="match status" value="1"/>
</dbReference>
<dbReference type="InterPro" id="IPR038619">
    <property type="entry name" value="MraZ_sf"/>
</dbReference>
<protein>
    <recommendedName>
        <fullName evidence="1 7">Transcriptional regulator MraZ</fullName>
    </recommendedName>
</protein>
<evidence type="ECO:0000313" key="9">
    <source>
        <dbReference type="EMBL" id="GLI35991.1"/>
    </source>
</evidence>
<dbReference type="PANTHER" id="PTHR34701">
    <property type="entry name" value="TRANSCRIPTIONAL REGULATOR MRAZ"/>
    <property type="match status" value="1"/>
</dbReference>
<evidence type="ECO:0000256" key="5">
    <source>
        <dbReference type="ARBA" id="ARBA00023125"/>
    </source>
</evidence>
<comment type="subunit">
    <text evidence="7">Forms oligomers.</text>
</comment>
<dbReference type="AlphaFoldDB" id="A0A9W6FW48"/>
<keyword evidence="4 7" id="KW-0805">Transcription regulation</keyword>
<evidence type="ECO:0000256" key="4">
    <source>
        <dbReference type="ARBA" id="ARBA00023015"/>
    </source>
</evidence>
<dbReference type="GO" id="GO:0003700">
    <property type="term" value="F:DNA-binding transcription factor activity"/>
    <property type="evidence" value="ECO:0007669"/>
    <property type="project" value="UniProtKB-UniRule"/>
</dbReference>
<proteinExistence type="inferred from homology"/>
<dbReference type="GO" id="GO:2000143">
    <property type="term" value="P:negative regulation of DNA-templated transcription initiation"/>
    <property type="evidence" value="ECO:0007669"/>
    <property type="project" value="TreeGrafter"/>
</dbReference>
<evidence type="ECO:0000259" key="8">
    <source>
        <dbReference type="PROSITE" id="PS51740"/>
    </source>
</evidence>
<dbReference type="HAMAP" id="MF_01008">
    <property type="entry name" value="MraZ"/>
    <property type="match status" value="1"/>
</dbReference>
<evidence type="ECO:0000256" key="1">
    <source>
        <dbReference type="ARBA" id="ARBA00013860"/>
    </source>
</evidence>
<name>A0A9W6FW48_9BACT</name>
<dbReference type="GO" id="GO:0005737">
    <property type="term" value="C:cytoplasm"/>
    <property type="evidence" value="ECO:0007669"/>
    <property type="project" value="UniProtKB-UniRule"/>
</dbReference>
<keyword evidence="3" id="KW-0677">Repeat</keyword>
<dbReference type="Gene3D" id="3.40.1550.20">
    <property type="entry name" value="Transcriptional regulator MraZ domain"/>
    <property type="match status" value="1"/>
</dbReference>
<keyword evidence="5 7" id="KW-0238">DNA-binding</keyword>
<dbReference type="CDD" id="cd16321">
    <property type="entry name" value="MraZ_C"/>
    <property type="match status" value="1"/>
</dbReference>
<dbReference type="EMBL" id="BSDR01000001">
    <property type="protein sequence ID" value="GLI35991.1"/>
    <property type="molecule type" value="Genomic_DNA"/>
</dbReference>
<gene>
    <name evidence="7 9" type="primary">mraZ</name>
    <name evidence="9" type="ORF">DAMNIGENAA_34240</name>
</gene>
<keyword evidence="10" id="KW-1185">Reference proteome</keyword>
<dbReference type="GO" id="GO:0009295">
    <property type="term" value="C:nucleoid"/>
    <property type="evidence" value="ECO:0007669"/>
    <property type="project" value="UniProtKB-SubCell"/>
</dbReference>
<evidence type="ECO:0000313" key="10">
    <source>
        <dbReference type="Proteomes" id="UP001144372"/>
    </source>
</evidence>
<sequence length="153" mass="17711">MGILRKPYFRGRSIHRLDAKGRLRIPSKYREVLQNHYTDALVITLLEGCLVAYPPEVWEKIEDKTESLSDVDPKHRAFMRLFISAAEECEFDNKGRILLSPFQRSKAGLNSEVLLVGVLKGFEIWDTAAWESHDEWNRSHYKEIMEGIASEGF</sequence>
<evidence type="ECO:0000256" key="6">
    <source>
        <dbReference type="ARBA" id="ARBA00023163"/>
    </source>
</evidence>
<comment type="similarity">
    <text evidence="7">Belongs to the MraZ family.</text>
</comment>
<evidence type="ECO:0000256" key="2">
    <source>
        <dbReference type="ARBA" id="ARBA00022490"/>
    </source>
</evidence>
<feature type="domain" description="SpoVT-AbrB" evidence="8">
    <location>
        <begin position="86"/>
        <end position="129"/>
    </location>
</feature>
<dbReference type="PROSITE" id="PS51740">
    <property type="entry name" value="SPOVT_ABRB"/>
    <property type="match status" value="2"/>
</dbReference>
<comment type="subcellular location">
    <subcellularLocation>
        <location evidence="7">Cytoplasm</location>
        <location evidence="7">Nucleoid</location>
    </subcellularLocation>
</comment>
<dbReference type="InterPro" id="IPR020603">
    <property type="entry name" value="MraZ_dom"/>
</dbReference>
<reference evidence="9" key="1">
    <citation type="submission" date="2022-12" db="EMBL/GenBank/DDBJ databases">
        <title>Reference genome sequencing for broad-spectrum identification of bacterial and archaeal isolates by mass spectrometry.</title>
        <authorList>
            <person name="Sekiguchi Y."/>
            <person name="Tourlousse D.M."/>
        </authorList>
    </citation>
    <scope>NUCLEOTIDE SEQUENCE</scope>
    <source>
        <strain evidence="9">ASRB1</strain>
    </source>
</reference>
<keyword evidence="2 7" id="KW-0963">Cytoplasm</keyword>
<keyword evidence="6 7" id="KW-0804">Transcription</keyword>
<dbReference type="InterPro" id="IPR037914">
    <property type="entry name" value="SpoVT-AbrB_sf"/>
</dbReference>
<dbReference type="GO" id="GO:0000976">
    <property type="term" value="F:transcription cis-regulatory region binding"/>
    <property type="evidence" value="ECO:0007669"/>
    <property type="project" value="TreeGrafter"/>
</dbReference>
<dbReference type="InterPro" id="IPR003444">
    <property type="entry name" value="MraZ"/>
</dbReference>
<dbReference type="InterPro" id="IPR035642">
    <property type="entry name" value="MraZ_N"/>
</dbReference>